<dbReference type="Gene3D" id="2.170.130.10">
    <property type="entry name" value="TonB-dependent receptor, plug domain"/>
    <property type="match status" value="1"/>
</dbReference>
<sequence length="808" mass="89378">MKKSYLIACGLFLLAGYVQAQTLKGTVYNASGEKIKGASILISGKSLGQSDENGAFSIKLNPGSYQVKTSYLNKQSPVAEVYLQQGDLRELDFTIDASNQLEDVVVVASRKPVSISDIAGTVWVFNREQIEQQAKNGVPLKEMLAILAPGMDIGPQGRTNYGQNMRGRAALVMIDGVSLNSIRSISRQLDAIDPFNIERIEILSGASSIYGGNATGGIINIITRRANKDGLGGTSEIGVRAGLRHSNDHDYRFAQSLQGRGEKLEGRLAVAYQQNGATYGADNEQIFTDITQTDLQYNRSVDLLGTAGYQIHPNHKITVSGQYYNSKFNGKRSLFLGDNLSAFTTGKGELLEMRDGFKSSVNPGTVRLMGTANYHGSQLLGGQDLYVQVAARSEKLDFYPFPGTLRLATGVTPYMSSSRQNTYYTGLKALLSKSWDKVNITYGLDVDFEKFEATQNVYDIAKSFESGGLVNETIHTLGRYPTNRSTSIAGYFQGEYSIIDMLKLTAGLRYQNTDITVKDFVGSVQQTQVAFGYGNSASAIPGGKSSYDMTLVNAGLLLKPNSNHQAWFTYSEGVALADPAKFYGYGTYSLNATTNNWDITSSLNVKDSPLQGIKTNQFELGYRINYAGIKGQVSGFISKSDKVMSVDRTNFQVVVNEQNLRNTGIEAELSYTYDGFYIGASALLIRSEVEVENDWKKQEVYNASPSKLVAYAGYNIKNWNFRFQSLQNMKLKDELNNEIKAYNTSDLFVGYKLPYGKVKVGVQNVFNTTYQTIWSKRSQILYSTYKLDDLFYYQGRGRTFSVNYTFDF</sequence>
<dbReference type="EMBL" id="UGYW01000002">
    <property type="protein sequence ID" value="SUJ27516.1"/>
    <property type="molecule type" value="Genomic_DNA"/>
</dbReference>
<evidence type="ECO:0000256" key="16">
    <source>
        <dbReference type="RuleBase" id="RU003357"/>
    </source>
</evidence>
<dbReference type="InterPro" id="IPR010105">
    <property type="entry name" value="TonB_sidphr_rcpt"/>
</dbReference>
<organism evidence="20 21">
    <name type="scientific">Sphingobacterium spiritivorum</name>
    <name type="common">Flavobacterium spiritivorum</name>
    <dbReference type="NCBI Taxonomy" id="258"/>
    <lineage>
        <taxon>Bacteria</taxon>
        <taxon>Pseudomonadati</taxon>
        <taxon>Bacteroidota</taxon>
        <taxon>Sphingobacteriia</taxon>
        <taxon>Sphingobacteriales</taxon>
        <taxon>Sphingobacteriaceae</taxon>
        <taxon>Sphingobacterium</taxon>
    </lineage>
</organism>
<dbReference type="SUPFAM" id="SSF56935">
    <property type="entry name" value="Porins"/>
    <property type="match status" value="1"/>
</dbReference>
<evidence type="ECO:0000256" key="1">
    <source>
        <dbReference type="ARBA" id="ARBA00004571"/>
    </source>
</evidence>
<keyword evidence="8" id="KW-0408">Iron</keyword>
<keyword evidence="6 15" id="KW-0812">Transmembrane</keyword>
<dbReference type="GO" id="GO:0009279">
    <property type="term" value="C:cell outer membrane"/>
    <property type="evidence" value="ECO:0007669"/>
    <property type="project" value="UniProtKB-SubCell"/>
</dbReference>
<keyword evidence="3 15" id="KW-0813">Transport</keyword>
<evidence type="ECO:0000256" key="7">
    <source>
        <dbReference type="ARBA" id="ARBA00022729"/>
    </source>
</evidence>
<dbReference type="InterPro" id="IPR039426">
    <property type="entry name" value="TonB-dep_rcpt-like"/>
</dbReference>
<evidence type="ECO:0000256" key="3">
    <source>
        <dbReference type="ARBA" id="ARBA00022448"/>
    </source>
</evidence>
<dbReference type="Pfam" id="PF07715">
    <property type="entry name" value="Plug"/>
    <property type="match status" value="1"/>
</dbReference>
<dbReference type="Pfam" id="PF13715">
    <property type="entry name" value="CarbopepD_reg_2"/>
    <property type="match status" value="1"/>
</dbReference>
<gene>
    <name evidence="20" type="primary">iutA_2</name>
    <name evidence="20" type="ORF">NCTC11388_04202</name>
</gene>
<evidence type="ECO:0000256" key="10">
    <source>
        <dbReference type="ARBA" id="ARBA00023077"/>
    </source>
</evidence>
<dbReference type="RefSeq" id="WP_115171509.1">
    <property type="nucleotide sequence ID" value="NZ_UGYW01000002.1"/>
</dbReference>
<evidence type="ECO:0000256" key="13">
    <source>
        <dbReference type="ARBA" id="ARBA00023237"/>
    </source>
</evidence>
<dbReference type="InterPro" id="IPR000531">
    <property type="entry name" value="Beta-barrel_TonB"/>
</dbReference>
<evidence type="ECO:0000259" key="18">
    <source>
        <dbReference type="Pfam" id="PF00593"/>
    </source>
</evidence>
<evidence type="ECO:0000256" key="8">
    <source>
        <dbReference type="ARBA" id="ARBA00023004"/>
    </source>
</evidence>
<dbReference type="Gene3D" id="2.40.170.20">
    <property type="entry name" value="TonB-dependent receptor, beta-barrel domain"/>
    <property type="match status" value="1"/>
</dbReference>
<evidence type="ECO:0000313" key="20">
    <source>
        <dbReference type="EMBL" id="SUJ27516.1"/>
    </source>
</evidence>
<evidence type="ECO:0000256" key="5">
    <source>
        <dbReference type="ARBA" id="ARBA00022496"/>
    </source>
</evidence>
<dbReference type="NCBIfam" id="TIGR01783">
    <property type="entry name" value="TonB-siderophor"/>
    <property type="match status" value="1"/>
</dbReference>
<evidence type="ECO:0000256" key="4">
    <source>
        <dbReference type="ARBA" id="ARBA00022452"/>
    </source>
</evidence>
<dbReference type="FunFam" id="2.170.130.10:FF:000011">
    <property type="entry name" value="TonB-dependent siderophore receptor"/>
    <property type="match status" value="1"/>
</dbReference>
<evidence type="ECO:0000256" key="6">
    <source>
        <dbReference type="ARBA" id="ARBA00022692"/>
    </source>
</evidence>
<feature type="signal peptide" evidence="17">
    <location>
        <begin position="1"/>
        <end position="20"/>
    </location>
</feature>
<feature type="domain" description="TonB-dependent receptor-like beta-barrel" evidence="18">
    <location>
        <begin position="395"/>
        <end position="765"/>
    </location>
</feature>
<keyword evidence="9" id="KW-0406">Ion transport</keyword>
<dbReference type="Proteomes" id="UP000254893">
    <property type="component" value="Unassembled WGS sequence"/>
</dbReference>
<evidence type="ECO:0000256" key="15">
    <source>
        <dbReference type="PROSITE-ProRule" id="PRU01360"/>
    </source>
</evidence>
<accession>A0A380CRR1</accession>
<comment type="similarity">
    <text evidence="2 15 16">Belongs to the TonB-dependent receptor family.</text>
</comment>
<dbReference type="CDD" id="cd01347">
    <property type="entry name" value="ligand_gated_channel"/>
    <property type="match status" value="1"/>
</dbReference>
<dbReference type="GO" id="GO:0038023">
    <property type="term" value="F:signaling receptor activity"/>
    <property type="evidence" value="ECO:0007669"/>
    <property type="project" value="InterPro"/>
</dbReference>
<keyword evidence="11 15" id="KW-0472">Membrane</keyword>
<dbReference type="InterPro" id="IPR037066">
    <property type="entry name" value="Plug_dom_sf"/>
</dbReference>
<evidence type="ECO:0000256" key="2">
    <source>
        <dbReference type="ARBA" id="ARBA00009810"/>
    </source>
</evidence>
<keyword evidence="4 15" id="KW-1134">Transmembrane beta strand</keyword>
<dbReference type="InterPro" id="IPR008969">
    <property type="entry name" value="CarboxyPept-like_regulatory"/>
</dbReference>
<dbReference type="Gene3D" id="2.60.40.1120">
    <property type="entry name" value="Carboxypeptidase-like, regulatory domain"/>
    <property type="match status" value="1"/>
</dbReference>
<dbReference type="PANTHER" id="PTHR30069:SF42">
    <property type="entry name" value="FERRIC AEROBACTIN RECEPTOR"/>
    <property type="match status" value="1"/>
</dbReference>
<keyword evidence="12" id="KW-0675">Receptor</keyword>
<dbReference type="AlphaFoldDB" id="A0A380CRR1"/>
<dbReference type="FunFam" id="2.40.170.20:FF:000007">
    <property type="entry name" value="Ferric aerobactin receptor"/>
    <property type="match status" value="1"/>
</dbReference>
<evidence type="ECO:0000256" key="14">
    <source>
        <dbReference type="ARBA" id="ARBA00072094"/>
    </source>
</evidence>
<evidence type="ECO:0000256" key="17">
    <source>
        <dbReference type="SAM" id="SignalP"/>
    </source>
</evidence>
<evidence type="ECO:0000256" key="11">
    <source>
        <dbReference type="ARBA" id="ARBA00023136"/>
    </source>
</evidence>
<dbReference type="Pfam" id="PF00593">
    <property type="entry name" value="TonB_dep_Rec_b-barrel"/>
    <property type="match status" value="1"/>
</dbReference>
<dbReference type="PROSITE" id="PS52016">
    <property type="entry name" value="TONB_DEPENDENT_REC_3"/>
    <property type="match status" value="1"/>
</dbReference>
<keyword evidence="13 15" id="KW-0998">Cell outer membrane</keyword>
<dbReference type="SUPFAM" id="SSF49464">
    <property type="entry name" value="Carboxypeptidase regulatory domain-like"/>
    <property type="match status" value="1"/>
</dbReference>
<evidence type="ECO:0000256" key="12">
    <source>
        <dbReference type="ARBA" id="ARBA00023170"/>
    </source>
</evidence>
<dbReference type="InterPro" id="IPR012910">
    <property type="entry name" value="Plug_dom"/>
</dbReference>
<evidence type="ECO:0000259" key="19">
    <source>
        <dbReference type="Pfam" id="PF07715"/>
    </source>
</evidence>
<proteinExistence type="inferred from homology"/>
<protein>
    <recommendedName>
        <fullName evidence="14">Ferric aerobactin receptor</fullName>
    </recommendedName>
</protein>
<reference evidence="20 21" key="1">
    <citation type="submission" date="2018-06" db="EMBL/GenBank/DDBJ databases">
        <authorList>
            <consortium name="Pathogen Informatics"/>
            <person name="Doyle S."/>
        </authorList>
    </citation>
    <scope>NUCLEOTIDE SEQUENCE [LARGE SCALE GENOMIC DNA]</scope>
    <source>
        <strain evidence="20 21">NCTC11388</strain>
    </source>
</reference>
<evidence type="ECO:0000313" key="21">
    <source>
        <dbReference type="Proteomes" id="UP000254893"/>
    </source>
</evidence>
<dbReference type="InterPro" id="IPR036942">
    <property type="entry name" value="Beta-barrel_TonB_sf"/>
</dbReference>
<dbReference type="GO" id="GO:0044718">
    <property type="term" value="P:siderophore transmembrane transport"/>
    <property type="evidence" value="ECO:0007669"/>
    <property type="project" value="TreeGrafter"/>
</dbReference>
<name>A0A380CRR1_SPHSI</name>
<keyword evidence="5" id="KW-0410">Iron transport</keyword>
<feature type="chain" id="PRO_5016813709" description="Ferric aerobactin receptor" evidence="17">
    <location>
        <begin position="21"/>
        <end position="808"/>
    </location>
</feature>
<keyword evidence="10 16" id="KW-0798">TonB box</keyword>
<dbReference type="GO" id="GO:0015344">
    <property type="term" value="F:siderophore uptake transmembrane transporter activity"/>
    <property type="evidence" value="ECO:0007669"/>
    <property type="project" value="TreeGrafter"/>
</dbReference>
<evidence type="ECO:0000256" key="9">
    <source>
        <dbReference type="ARBA" id="ARBA00023065"/>
    </source>
</evidence>
<feature type="domain" description="TonB-dependent receptor plug" evidence="19">
    <location>
        <begin position="115"/>
        <end position="218"/>
    </location>
</feature>
<dbReference type="PANTHER" id="PTHR30069">
    <property type="entry name" value="TONB-DEPENDENT OUTER MEMBRANE RECEPTOR"/>
    <property type="match status" value="1"/>
</dbReference>
<comment type="subcellular location">
    <subcellularLocation>
        <location evidence="1 15">Cell outer membrane</location>
        <topology evidence="1 15">Multi-pass membrane protein</topology>
    </subcellularLocation>
</comment>
<keyword evidence="7 17" id="KW-0732">Signal</keyword>